<proteinExistence type="predicted"/>
<name>A0A9N9HZQ8_9GLOM</name>
<comment type="caution">
    <text evidence="1">The sequence shown here is derived from an EMBL/GenBank/DDBJ whole genome shotgun (WGS) entry which is preliminary data.</text>
</comment>
<keyword evidence="2" id="KW-1185">Reference proteome</keyword>
<dbReference type="OrthoDB" id="6718538at2759"/>
<organism evidence="1 2">
    <name type="scientific">Cetraspora pellucida</name>
    <dbReference type="NCBI Taxonomy" id="1433469"/>
    <lineage>
        <taxon>Eukaryota</taxon>
        <taxon>Fungi</taxon>
        <taxon>Fungi incertae sedis</taxon>
        <taxon>Mucoromycota</taxon>
        <taxon>Glomeromycotina</taxon>
        <taxon>Glomeromycetes</taxon>
        <taxon>Diversisporales</taxon>
        <taxon>Gigasporaceae</taxon>
        <taxon>Cetraspora</taxon>
    </lineage>
</organism>
<evidence type="ECO:0000313" key="2">
    <source>
        <dbReference type="Proteomes" id="UP000789759"/>
    </source>
</evidence>
<dbReference type="PANTHER" id="PTHR46954:SF1">
    <property type="entry name" value="C2H2-TYPE DOMAIN-CONTAINING PROTEIN"/>
    <property type="match status" value="1"/>
</dbReference>
<dbReference type="PANTHER" id="PTHR46954">
    <property type="entry name" value="C2H2-TYPE DOMAIN-CONTAINING PROTEIN"/>
    <property type="match status" value="1"/>
</dbReference>
<sequence length="240" mass="27932">MNPKNNNNTLYNRQLAIFIHSQYHGGTSSASHIEDLILLTQNNHLNEILKLENTIKPIWVLLVDGGMSTLSQKLARIVLPADKYSSYLNFQDEVINQKLAKKIFKYAGKVLYDLWSQDPIFGQQDITKYTDQRAFPFDDVIFLESNDNNTNEPTWRWLENHTKICQYSIDIRKYDNTQCCTSKHCKDAADFLVLNDGFFPSVIKGNDGHYLNLLYVLKFYNIDKLPGLMITQYMRNQHPK</sequence>
<accession>A0A9N9HZQ8</accession>
<dbReference type="AlphaFoldDB" id="A0A9N9HZQ8"/>
<evidence type="ECO:0000313" key="1">
    <source>
        <dbReference type="EMBL" id="CAG8714915.1"/>
    </source>
</evidence>
<gene>
    <name evidence="1" type="ORF">CPELLU_LOCUS12537</name>
</gene>
<dbReference type="EMBL" id="CAJVQA010012241">
    <property type="protein sequence ID" value="CAG8714915.1"/>
    <property type="molecule type" value="Genomic_DNA"/>
</dbReference>
<protein>
    <submittedName>
        <fullName evidence="1">527_t:CDS:1</fullName>
    </submittedName>
</protein>
<reference evidence="1" key="1">
    <citation type="submission" date="2021-06" db="EMBL/GenBank/DDBJ databases">
        <authorList>
            <person name="Kallberg Y."/>
            <person name="Tangrot J."/>
            <person name="Rosling A."/>
        </authorList>
    </citation>
    <scope>NUCLEOTIDE SEQUENCE</scope>
    <source>
        <strain evidence="1">FL966</strain>
    </source>
</reference>
<dbReference type="Proteomes" id="UP000789759">
    <property type="component" value="Unassembled WGS sequence"/>
</dbReference>